<organism evidence="5">
    <name type="scientific">Soboliphyme baturini</name>
    <dbReference type="NCBI Taxonomy" id="241478"/>
    <lineage>
        <taxon>Eukaryota</taxon>
        <taxon>Metazoa</taxon>
        <taxon>Ecdysozoa</taxon>
        <taxon>Nematoda</taxon>
        <taxon>Enoplea</taxon>
        <taxon>Dorylaimia</taxon>
        <taxon>Dioctophymatida</taxon>
        <taxon>Dioctophymatoidea</taxon>
        <taxon>Soboliphymatidae</taxon>
        <taxon>Soboliphyme</taxon>
    </lineage>
</organism>
<dbReference type="InterPro" id="IPR050235">
    <property type="entry name" value="CK1_Ser-Thr_kinase"/>
</dbReference>
<protein>
    <submittedName>
        <fullName evidence="5">Protein kinase domain-containing protein</fullName>
    </submittedName>
</protein>
<evidence type="ECO:0000256" key="1">
    <source>
        <dbReference type="PROSITE-ProRule" id="PRU10141"/>
    </source>
</evidence>
<keyword evidence="4" id="KW-1185">Reference proteome</keyword>
<keyword evidence="1" id="KW-0547">Nucleotide-binding</keyword>
<sequence length="312" mass="35470">MKSSHNCPPDGSFAQPHKLAPNFEWLLLQTVMQDLTYIDEMSRRVEDNGIDSEEQYFKEGVNSIKMVKNTEKLGSGGYGQVYKALDLVKCQMVAIKIESKDGASSMMVLEGNVLRRFQDSRHCPRFIACGHFGNRIFIVMQLLGSSLSNLRRLQPGHKFTIGTTARVAVEAIEAIRDLHAIGYVHRDVKPSNFAIGYDSYKCRTLYLLDFGMSRRYKEKNGSHRPQREMVGFRGTVRYASLTTHEKMDLGRKDDLTSLFYVLFEMIAGHLPWRYAKEKSEVATLKLMCSPPILCESLPPQFLSYVAHLSALK</sequence>
<dbReference type="GO" id="GO:0004672">
    <property type="term" value="F:protein kinase activity"/>
    <property type="evidence" value="ECO:0007669"/>
    <property type="project" value="InterPro"/>
</dbReference>
<proteinExistence type="predicted"/>
<evidence type="ECO:0000313" key="3">
    <source>
        <dbReference type="EMBL" id="VDP04979.1"/>
    </source>
</evidence>
<gene>
    <name evidence="3" type="ORF">SBAD_LOCUS4623</name>
</gene>
<evidence type="ECO:0000313" key="5">
    <source>
        <dbReference type="WBParaSite" id="SBAD_0000481801-mRNA-1"/>
    </source>
</evidence>
<dbReference type="SMART" id="SM00220">
    <property type="entry name" value="S_TKc"/>
    <property type="match status" value="1"/>
</dbReference>
<dbReference type="AlphaFoldDB" id="A0A183ILX7"/>
<dbReference type="OrthoDB" id="5979581at2759"/>
<dbReference type="SUPFAM" id="SSF56112">
    <property type="entry name" value="Protein kinase-like (PK-like)"/>
    <property type="match status" value="1"/>
</dbReference>
<dbReference type="Gene3D" id="1.10.510.10">
    <property type="entry name" value="Transferase(Phosphotransferase) domain 1"/>
    <property type="match status" value="1"/>
</dbReference>
<feature type="domain" description="Protein kinase" evidence="2">
    <location>
        <begin position="67"/>
        <end position="312"/>
    </location>
</feature>
<accession>A0A183ILX7</accession>
<keyword evidence="1" id="KW-0067">ATP-binding</keyword>
<dbReference type="PROSITE" id="PS50011">
    <property type="entry name" value="PROTEIN_KINASE_DOM"/>
    <property type="match status" value="1"/>
</dbReference>
<dbReference type="Proteomes" id="UP000270296">
    <property type="component" value="Unassembled WGS sequence"/>
</dbReference>
<evidence type="ECO:0000259" key="2">
    <source>
        <dbReference type="PROSITE" id="PS50011"/>
    </source>
</evidence>
<name>A0A183ILX7_9BILA</name>
<dbReference type="PROSITE" id="PS00107">
    <property type="entry name" value="PROTEIN_KINASE_ATP"/>
    <property type="match status" value="1"/>
</dbReference>
<dbReference type="InterPro" id="IPR017441">
    <property type="entry name" value="Protein_kinase_ATP_BS"/>
</dbReference>
<dbReference type="EMBL" id="UZAM01008441">
    <property type="protein sequence ID" value="VDP04979.1"/>
    <property type="molecule type" value="Genomic_DNA"/>
</dbReference>
<feature type="binding site" evidence="1">
    <location>
        <position position="96"/>
    </location>
    <ligand>
        <name>ATP</name>
        <dbReference type="ChEBI" id="CHEBI:30616"/>
    </ligand>
</feature>
<reference evidence="5" key="1">
    <citation type="submission" date="2016-06" db="UniProtKB">
        <authorList>
            <consortium name="WormBaseParasite"/>
        </authorList>
    </citation>
    <scope>IDENTIFICATION</scope>
</reference>
<dbReference type="Pfam" id="PF00069">
    <property type="entry name" value="Pkinase"/>
    <property type="match status" value="1"/>
</dbReference>
<reference evidence="3 4" key="2">
    <citation type="submission" date="2018-11" db="EMBL/GenBank/DDBJ databases">
        <authorList>
            <consortium name="Pathogen Informatics"/>
        </authorList>
    </citation>
    <scope>NUCLEOTIDE SEQUENCE [LARGE SCALE GENOMIC DNA]</scope>
</reference>
<dbReference type="InterPro" id="IPR000719">
    <property type="entry name" value="Prot_kinase_dom"/>
</dbReference>
<dbReference type="PANTHER" id="PTHR11909">
    <property type="entry name" value="CASEIN KINASE-RELATED"/>
    <property type="match status" value="1"/>
</dbReference>
<evidence type="ECO:0000313" key="4">
    <source>
        <dbReference type="Proteomes" id="UP000270296"/>
    </source>
</evidence>
<dbReference type="WBParaSite" id="SBAD_0000481801-mRNA-1">
    <property type="protein sequence ID" value="SBAD_0000481801-mRNA-1"/>
    <property type="gene ID" value="SBAD_0000481801"/>
</dbReference>
<dbReference type="GO" id="GO:0005524">
    <property type="term" value="F:ATP binding"/>
    <property type="evidence" value="ECO:0007669"/>
    <property type="project" value="UniProtKB-UniRule"/>
</dbReference>
<dbReference type="InterPro" id="IPR011009">
    <property type="entry name" value="Kinase-like_dom_sf"/>
</dbReference>